<protein>
    <submittedName>
        <fullName evidence="2">Uncharacterized protein</fullName>
    </submittedName>
</protein>
<keyword evidence="3" id="KW-1185">Reference proteome</keyword>
<feature type="compositionally biased region" description="Polar residues" evidence="1">
    <location>
        <begin position="193"/>
        <end position="204"/>
    </location>
</feature>
<organism evidence="2 3">
    <name type="scientific">Anabaena azotica FACHB-119</name>
    <dbReference type="NCBI Taxonomy" id="947527"/>
    <lineage>
        <taxon>Bacteria</taxon>
        <taxon>Bacillati</taxon>
        <taxon>Cyanobacteriota</taxon>
        <taxon>Cyanophyceae</taxon>
        <taxon>Nostocales</taxon>
        <taxon>Nostocaceae</taxon>
        <taxon>Anabaena</taxon>
        <taxon>Anabaena azotica</taxon>
    </lineage>
</organism>
<accession>A0ABR8D369</accession>
<evidence type="ECO:0000313" key="2">
    <source>
        <dbReference type="EMBL" id="MBD2500707.1"/>
    </source>
</evidence>
<proteinExistence type="predicted"/>
<evidence type="ECO:0000256" key="1">
    <source>
        <dbReference type="SAM" id="MobiDB-lite"/>
    </source>
</evidence>
<dbReference type="Proteomes" id="UP000661112">
    <property type="component" value="Unassembled WGS sequence"/>
</dbReference>
<sequence>MSSIVFSLLLPFWVSSLGRNALALQYQSLPHHHTLAVASTDENFYTEASALMQQQLDLIVRIQQALVSPDANQMRAVRGQLIVQTKTVAAFLNRYDYNGRMCQQQAASPLSGQLNASQTKIYCALSASSQELLKLSPVLDQLLSRRGEVGLVRPLPLVSGERKSDPILTIAPTQRPNLGKPATPLLTGEPNLPGQQSTTATSPSGLPIIGIVGKTAIANYQPPMPPAIAPPDAAIKILARAKQLLTTAQIVFPPNTKFRDAQETATALDRFAYGLDPQEPQTYAQFLRLPRTGIFRTFRASAKERPLNTVRNRLQPSVSDRYNFPNLGNTQGGLNPSLTLELVDENFQLRHPGVDYSFMVDVGDVPLEKLDDGLKSVPASTREFFLNYQPPKQLAALQVDRRRFLTGKDQNWQQHQVILASATAKLHHTYLLRSLQFQLPEIILNSQIANLEKTTYIDQLKQVRSSDMIIAFRPVRKRSDGSYTVLWRVLKELPAPQIEERD</sequence>
<evidence type="ECO:0000313" key="3">
    <source>
        <dbReference type="Proteomes" id="UP000661112"/>
    </source>
</evidence>
<name>A0ABR8D369_9NOST</name>
<dbReference type="RefSeq" id="WP_190470039.1">
    <property type="nucleotide sequence ID" value="NZ_JACJSG010000009.1"/>
</dbReference>
<reference evidence="2 3" key="1">
    <citation type="journal article" date="2020" name="ISME J.">
        <title>Comparative genomics reveals insights into cyanobacterial evolution and habitat adaptation.</title>
        <authorList>
            <person name="Chen M.Y."/>
            <person name="Teng W.K."/>
            <person name="Zhao L."/>
            <person name="Hu C.X."/>
            <person name="Zhou Y.K."/>
            <person name="Han B.P."/>
            <person name="Song L.R."/>
            <person name="Shu W.S."/>
        </authorList>
    </citation>
    <scope>NUCLEOTIDE SEQUENCE [LARGE SCALE GENOMIC DNA]</scope>
    <source>
        <strain evidence="2 3">FACHB-119</strain>
    </source>
</reference>
<gene>
    <name evidence="2" type="ORF">H6G83_08790</name>
</gene>
<feature type="region of interest" description="Disordered" evidence="1">
    <location>
        <begin position="171"/>
        <end position="204"/>
    </location>
</feature>
<comment type="caution">
    <text evidence="2">The sequence shown here is derived from an EMBL/GenBank/DDBJ whole genome shotgun (WGS) entry which is preliminary data.</text>
</comment>
<dbReference type="EMBL" id="JACJSG010000009">
    <property type="protein sequence ID" value="MBD2500707.1"/>
    <property type="molecule type" value="Genomic_DNA"/>
</dbReference>